<proteinExistence type="predicted"/>
<comment type="caution">
    <text evidence="1">The sequence shown here is derived from an EMBL/GenBank/DDBJ whole genome shotgun (WGS) entry which is preliminary data.</text>
</comment>
<name>A0A562WB31_9ACTN</name>
<dbReference type="Gene3D" id="1.10.287.1060">
    <property type="entry name" value="ESAT-6-like"/>
    <property type="match status" value="1"/>
</dbReference>
<dbReference type="InterPro" id="IPR010310">
    <property type="entry name" value="T7SS_ESAT-6-like"/>
</dbReference>
<dbReference type="RefSeq" id="WP_145815722.1">
    <property type="nucleotide sequence ID" value="NZ_AP023438.1"/>
</dbReference>
<organism evidence="1 2">
    <name type="scientific">Micromonospora sagamiensis</name>
    <dbReference type="NCBI Taxonomy" id="47875"/>
    <lineage>
        <taxon>Bacteria</taxon>
        <taxon>Bacillati</taxon>
        <taxon>Actinomycetota</taxon>
        <taxon>Actinomycetes</taxon>
        <taxon>Micromonosporales</taxon>
        <taxon>Micromonosporaceae</taxon>
        <taxon>Micromonospora</taxon>
    </lineage>
</organism>
<evidence type="ECO:0000313" key="1">
    <source>
        <dbReference type="EMBL" id="TWJ27436.1"/>
    </source>
</evidence>
<dbReference type="SUPFAM" id="SSF140453">
    <property type="entry name" value="EsxAB dimer-like"/>
    <property type="match status" value="1"/>
</dbReference>
<dbReference type="InterPro" id="IPR036689">
    <property type="entry name" value="ESAT-6-like_sf"/>
</dbReference>
<dbReference type="Proteomes" id="UP000319728">
    <property type="component" value="Unassembled WGS sequence"/>
</dbReference>
<dbReference type="OrthoDB" id="3386989at2"/>
<dbReference type="AlphaFoldDB" id="A0A562WB31"/>
<dbReference type="Pfam" id="PF06013">
    <property type="entry name" value="WXG100"/>
    <property type="match status" value="1"/>
</dbReference>
<accession>A0A562WB31</accession>
<reference evidence="1 2" key="1">
    <citation type="submission" date="2019-07" db="EMBL/GenBank/DDBJ databases">
        <title>R&amp;d 2014.</title>
        <authorList>
            <person name="Klenk H.-P."/>
        </authorList>
    </citation>
    <scope>NUCLEOTIDE SEQUENCE [LARGE SCALE GENOMIC DNA]</scope>
    <source>
        <strain evidence="1 2">DSM 43912</strain>
    </source>
</reference>
<protein>
    <submittedName>
        <fullName evidence="1">Type VII secretion system (Wss) protein ESAT-6</fullName>
    </submittedName>
</protein>
<sequence length="105" mass="11232">MPIPNNGIVADQATISGMVMAFAQAQSEARNSHSNVVAASQALASAWSSDSAAPRFQQAVNQWLNGFQKVQQGLNMLNQNMQQYSQLTTTTEDDNAMRSGGWAAA</sequence>
<gene>
    <name evidence="1" type="ORF">JD81_00925</name>
</gene>
<keyword evidence="2" id="KW-1185">Reference proteome</keyword>
<dbReference type="EMBL" id="VLLP01000001">
    <property type="protein sequence ID" value="TWJ27436.1"/>
    <property type="molecule type" value="Genomic_DNA"/>
</dbReference>
<evidence type="ECO:0000313" key="2">
    <source>
        <dbReference type="Proteomes" id="UP000319728"/>
    </source>
</evidence>